<dbReference type="Pfam" id="PF13701">
    <property type="entry name" value="DDE_Tnp_1_4"/>
    <property type="match status" value="1"/>
</dbReference>
<organism evidence="2 3">
    <name type="scientific">Marinilabilia salmonicolor</name>
    <dbReference type="NCBI Taxonomy" id="989"/>
    <lineage>
        <taxon>Bacteria</taxon>
        <taxon>Pseudomonadati</taxon>
        <taxon>Bacteroidota</taxon>
        <taxon>Bacteroidia</taxon>
        <taxon>Marinilabiliales</taxon>
        <taxon>Marinilabiliaceae</taxon>
        <taxon>Marinilabilia</taxon>
    </lineage>
</organism>
<accession>A0A2T0XEP7</accession>
<dbReference type="OrthoDB" id="9758243at2"/>
<sequence>MIQKFSENKEQTLRLFPVEHKNVELSFTGDRISSDCGLLLLHEVNRQIGLTERISNCITDNRDQRYIDHSIEELVSQRAYQIAAGYEDCNDSNELRQDKI</sequence>
<evidence type="ECO:0000313" key="2">
    <source>
        <dbReference type="EMBL" id="RCW35376.1"/>
    </source>
</evidence>
<dbReference type="Proteomes" id="UP000252733">
    <property type="component" value="Unassembled WGS sequence"/>
</dbReference>
<dbReference type="AlphaFoldDB" id="A0A2T0XEP7"/>
<proteinExistence type="predicted"/>
<name>A0A2T0XEP7_9BACT</name>
<comment type="caution">
    <text evidence="2">The sequence shown here is derived from an EMBL/GenBank/DDBJ whole genome shotgun (WGS) entry which is preliminary data.</text>
</comment>
<gene>
    <name evidence="2" type="ORF">DFO77_110150</name>
</gene>
<protein>
    <submittedName>
        <fullName evidence="2">DDE family transposase</fullName>
    </submittedName>
</protein>
<evidence type="ECO:0000259" key="1">
    <source>
        <dbReference type="Pfam" id="PF13701"/>
    </source>
</evidence>
<keyword evidence="3" id="KW-1185">Reference proteome</keyword>
<evidence type="ECO:0000313" key="3">
    <source>
        <dbReference type="Proteomes" id="UP000252733"/>
    </source>
</evidence>
<dbReference type="InterPro" id="IPR025668">
    <property type="entry name" value="Tnp_DDE_dom"/>
</dbReference>
<reference evidence="2 3" key="1">
    <citation type="submission" date="2018-07" db="EMBL/GenBank/DDBJ databases">
        <title>Freshwater and sediment microbial communities from various areas in North America, analyzing microbe dynamics in response to fracking.</title>
        <authorList>
            <person name="Lamendella R."/>
        </authorList>
    </citation>
    <scope>NUCLEOTIDE SEQUENCE [LARGE SCALE GENOMIC DNA]</scope>
    <source>
        <strain evidence="2 3">160A</strain>
    </source>
</reference>
<feature type="domain" description="Transposase DDE" evidence="1">
    <location>
        <begin position="17"/>
        <end position="99"/>
    </location>
</feature>
<dbReference type="EMBL" id="QPIZ01000010">
    <property type="protein sequence ID" value="RCW35376.1"/>
    <property type="molecule type" value="Genomic_DNA"/>
</dbReference>